<feature type="domain" description="CENP-T/Histone H4 histone fold" evidence="6">
    <location>
        <begin position="431"/>
        <end position="537"/>
    </location>
</feature>
<feature type="region of interest" description="Disordered" evidence="5">
    <location>
        <begin position="404"/>
        <end position="428"/>
    </location>
</feature>
<keyword evidence="8" id="KW-1185">Reference proteome</keyword>
<comment type="caution">
    <text evidence="7">The sequence shown here is derived from an EMBL/GenBank/DDBJ whole genome shotgun (WGS) entry which is preliminary data.</text>
</comment>
<dbReference type="PANTHER" id="PTHR22980">
    <property type="entry name" value="CORTISTATIN"/>
    <property type="match status" value="1"/>
</dbReference>
<feature type="compositionally biased region" description="Basic residues" evidence="5">
    <location>
        <begin position="162"/>
        <end position="172"/>
    </location>
</feature>
<feature type="compositionally biased region" description="Gly residues" evidence="5">
    <location>
        <begin position="151"/>
        <end position="161"/>
    </location>
</feature>
<dbReference type="GO" id="GO:0071821">
    <property type="term" value="C:FANCM-MHF complex"/>
    <property type="evidence" value="ECO:0007669"/>
    <property type="project" value="TreeGrafter"/>
</dbReference>
<keyword evidence="3" id="KW-0158">Chromosome</keyword>
<dbReference type="Pfam" id="PF15511">
    <property type="entry name" value="CENP-T_C"/>
    <property type="match status" value="1"/>
</dbReference>
<dbReference type="FunFam" id="1.10.20.10:FF:000105">
    <property type="entry name" value="Inner kinetochore subunit cnp20"/>
    <property type="match status" value="1"/>
</dbReference>
<dbReference type="Proteomes" id="UP001320420">
    <property type="component" value="Unassembled WGS sequence"/>
</dbReference>
<dbReference type="GO" id="GO:0003682">
    <property type="term" value="F:chromatin binding"/>
    <property type="evidence" value="ECO:0007669"/>
    <property type="project" value="TreeGrafter"/>
</dbReference>
<evidence type="ECO:0000256" key="2">
    <source>
        <dbReference type="ARBA" id="ARBA00004286"/>
    </source>
</evidence>
<dbReference type="SUPFAM" id="SSF47113">
    <property type="entry name" value="Histone-fold"/>
    <property type="match status" value="1"/>
</dbReference>
<feature type="compositionally biased region" description="Acidic residues" evidence="5">
    <location>
        <begin position="352"/>
        <end position="374"/>
    </location>
</feature>
<feature type="compositionally biased region" description="Low complexity" evidence="5">
    <location>
        <begin position="50"/>
        <end position="62"/>
    </location>
</feature>
<organism evidence="7 8">
    <name type="scientific">Diatrype stigma</name>
    <dbReference type="NCBI Taxonomy" id="117547"/>
    <lineage>
        <taxon>Eukaryota</taxon>
        <taxon>Fungi</taxon>
        <taxon>Dikarya</taxon>
        <taxon>Ascomycota</taxon>
        <taxon>Pezizomycotina</taxon>
        <taxon>Sordariomycetes</taxon>
        <taxon>Xylariomycetidae</taxon>
        <taxon>Xylariales</taxon>
        <taxon>Diatrypaceae</taxon>
        <taxon>Diatrype</taxon>
    </lineage>
</organism>
<feature type="region of interest" description="Disordered" evidence="5">
    <location>
        <begin position="348"/>
        <end position="374"/>
    </location>
</feature>
<feature type="compositionally biased region" description="Basic residues" evidence="5">
    <location>
        <begin position="418"/>
        <end position="428"/>
    </location>
</feature>
<evidence type="ECO:0000256" key="4">
    <source>
        <dbReference type="ARBA" id="ARBA00023242"/>
    </source>
</evidence>
<dbReference type="GO" id="GO:0031297">
    <property type="term" value="P:replication fork processing"/>
    <property type="evidence" value="ECO:0007669"/>
    <property type="project" value="TreeGrafter"/>
</dbReference>
<evidence type="ECO:0000313" key="7">
    <source>
        <dbReference type="EMBL" id="KAK7756651.1"/>
    </source>
</evidence>
<evidence type="ECO:0000313" key="8">
    <source>
        <dbReference type="Proteomes" id="UP001320420"/>
    </source>
</evidence>
<dbReference type="InterPro" id="IPR035425">
    <property type="entry name" value="CENP-T/H4_C"/>
</dbReference>
<dbReference type="Gene3D" id="1.10.20.10">
    <property type="entry name" value="Histone, subunit A"/>
    <property type="match status" value="1"/>
</dbReference>
<reference evidence="7 8" key="1">
    <citation type="submission" date="2024-02" db="EMBL/GenBank/DDBJ databases">
        <title>De novo assembly and annotation of 12 fungi associated with fruit tree decline syndrome in Ontario, Canada.</title>
        <authorList>
            <person name="Sulman M."/>
            <person name="Ellouze W."/>
            <person name="Ilyukhin E."/>
        </authorList>
    </citation>
    <scope>NUCLEOTIDE SEQUENCE [LARGE SCALE GENOMIC DNA]</scope>
    <source>
        <strain evidence="7 8">M11/M66-122</strain>
    </source>
</reference>
<protein>
    <recommendedName>
        <fullName evidence="6">CENP-T/Histone H4 histone fold domain-containing protein</fullName>
    </recommendedName>
</protein>
<accession>A0AAN9YTN0</accession>
<dbReference type="GO" id="GO:0046982">
    <property type="term" value="F:protein heterodimerization activity"/>
    <property type="evidence" value="ECO:0007669"/>
    <property type="project" value="InterPro"/>
</dbReference>
<dbReference type="GO" id="GO:0005694">
    <property type="term" value="C:chromosome"/>
    <property type="evidence" value="ECO:0007669"/>
    <property type="project" value="UniProtKB-SubCell"/>
</dbReference>
<name>A0AAN9YTN0_9PEZI</name>
<sequence>MATNNHLAPLRTPHALTPSSRPTAMAPPPPPTTTPNRRAISVDPTGTITASGRRPPSSLSASARRRGVFNTTTAAATPHAKAAFRSLDQRRAAIFNTPGRRRLSGLRDARGRETPRDVLRDLSRALAPATAVIASSSSSGSGGLTSSSSPGSGGGGGGNGNGRRRSRHRKSRRSGDTTLGTLDGFDDDDDDFPIERPRFSLPGIGDDFDDDDADLKPPRLSGLEDMDYTAQSIEMPRRAWSEGPLSGRLDRGSMGSVRFSDYAGPELLSDAGADIDSGFFPPPGLDDDDDDDMVMDEQAMVERFDVDEARRQTVGGESDFGPIEIPEEGNETTFVMAPVESPVRDPTMFDEGGFDDELPPGVGDDDDDDDDVNLDESAATAGLLGLVDDNDDNGLAAADETTIHSRTADLTSQLTSRPPRRKKAGKKISKHGIEYPSLPQGVVKRLATTFAKTAGVSKAKISADTLDAIIQATDWFFEQLADDLQAYAKHAGRKTIDESDMITLMRRQRQTSASTTPFALAQRHLPRELLQELRMPVPAPTKAPRKKAGRIEVDDEEDAT</sequence>
<evidence type="ECO:0000259" key="6">
    <source>
        <dbReference type="Pfam" id="PF15511"/>
    </source>
</evidence>
<evidence type="ECO:0000256" key="3">
    <source>
        <dbReference type="ARBA" id="ARBA00022454"/>
    </source>
</evidence>
<evidence type="ECO:0000256" key="5">
    <source>
        <dbReference type="SAM" id="MobiDB-lite"/>
    </source>
</evidence>
<evidence type="ECO:0000256" key="1">
    <source>
        <dbReference type="ARBA" id="ARBA00004123"/>
    </source>
</evidence>
<gene>
    <name evidence="7" type="ORF">SLS62_001488</name>
</gene>
<dbReference type="PANTHER" id="PTHR22980:SF5">
    <property type="entry name" value="CENP-T_HISTONE H4 HISTONE FOLD DOMAIN-CONTAINING PROTEIN"/>
    <property type="match status" value="1"/>
</dbReference>
<dbReference type="GO" id="GO:0000712">
    <property type="term" value="P:resolution of meiotic recombination intermediates"/>
    <property type="evidence" value="ECO:0007669"/>
    <property type="project" value="TreeGrafter"/>
</dbReference>
<feature type="region of interest" description="Disordered" evidence="5">
    <location>
        <begin position="534"/>
        <end position="560"/>
    </location>
</feature>
<dbReference type="AlphaFoldDB" id="A0AAN9YTN0"/>
<dbReference type="InterPro" id="IPR009072">
    <property type="entry name" value="Histone-fold"/>
</dbReference>
<feature type="region of interest" description="Disordered" evidence="5">
    <location>
        <begin position="1"/>
        <end position="74"/>
    </location>
</feature>
<dbReference type="EMBL" id="JAKJXP020000006">
    <property type="protein sequence ID" value="KAK7756651.1"/>
    <property type="molecule type" value="Genomic_DNA"/>
</dbReference>
<proteinExistence type="predicted"/>
<keyword evidence="4" id="KW-0539">Nucleus</keyword>
<feature type="region of interest" description="Disordered" evidence="5">
    <location>
        <begin position="132"/>
        <end position="212"/>
    </location>
</feature>
<dbReference type="CDD" id="cd22920">
    <property type="entry name" value="HFD_CENP-T"/>
    <property type="match status" value="1"/>
</dbReference>
<comment type="subcellular location">
    <subcellularLocation>
        <location evidence="2">Chromosome</location>
    </subcellularLocation>
    <subcellularLocation>
        <location evidence="1">Nucleus</location>
    </subcellularLocation>
</comment>
<feature type="compositionally biased region" description="Low complexity" evidence="5">
    <location>
        <begin position="135"/>
        <end position="150"/>
    </location>
</feature>